<reference evidence="1 2" key="1">
    <citation type="journal article" date="2022" name="Nat. Plants">
        <title>Genomes of leafy and leafless Platanthera orchids illuminate the evolution of mycoheterotrophy.</title>
        <authorList>
            <person name="Li M.H."/>
            <person name="Liu K.W."/>
            <person name="Li Z."/>
            <person name="Lu H.C."/>
            <person name="Ye Q.L."/>
            <person name="Zhang D."/>
            <person name="Wang J.Y."/>
            <person name="Li Y.F."/>
            <person name="Zhong Z.M."/>
            <person name="Liu X."/>
            <person name="Yu X."/>
            <person name="Liu D.K."/>
            <person name="Tu X.D."/>
            <person name="Liu B."/>
            <person name="Hao Y."/>
            <person name="Liao X.Y."/>
            <person name="Jiang Y.T."/>
            <person name="Sun W.H."/>
            <person name="Chen J."/>
            <person name="Chen Y.Q."/>
            <person name="Ai Y."/>
            <person name="Zhai J.W."/>
            <person name="Wu S.S."/>
            <person name="Zhou Z."/>
            <person name="Hsiao Y.Y."/>
            <person name="Wu W.L."/>
            <person name="Chen Y.Y."/>
            <person name="Lin Y.F."/>
            <person name="Hsu J.L."/>
            <person name="Li C.Y."/>
            <person name="Wang Z.W."/>
            <person name="Zhao X."/>
            <person name="Zhong W.Y."/>
            <person name="Ma X.K."/>
            <person name="Ma L."/>
            <person name="Huang J."/>
            <person name="Chen G.Z."/>
            <person name="Huang M.Z."/>
            <person name="Huang L."/>
            <person name="Peng D.H."/>
            <person name="Luo Y.B."/>
            <person name="Zou S.Q."/>
            <person name="Chen S.P."/>
            <person name="Lan S."/>
            <person name="Tsai W.C."/>
            <person name="Van de Peer Y."/>
            <person name="Liu Z.J."/>
        </authorList>
    </citation>
    <scope>NUCLEOTIDE SEQUENCE [LARGE SCALE GENOMIC DNA]</scope>
    <source>
        <strain evidence="1">Lor288</strain>
    </source>
</reference>
<keyword evidence="2" id="KW-1185">Reference proteome</keyword>
<dbReference type="Proteomes" id="UP001412067">
    <property type="component" value="Unassembled WGS sequence"/>
</dbReference>
<evidence type="ECO:0000313" key="1">
    <source>
        <dbReference type="EMBL" id="KAK8942112.1"/>
    </source>
</evidence>
<protein>
    <submittedName>
        <fullName evidence="1">Uncharacterized protein</fullName>
    </submittedName>
</protein>
<organism evidence="1 2">
    <name type="scientific">Platanthera guangdongensis</name>
    <dbReference type="NCBI Taxonomy" id="2320717"/>
    <lineage>
        <taxon>Eukaryota</taxon>
        <taxon>Viridiplantae</taxon>
        <taxon>Streptophyta</taxon>
        <taxon>Embryophyta</taxon>
        <taxon>Tracheophyta</taxon>
        <taxon>Spermatophyta</taxon>
        <taxon>Magnoliopsida</taxon>
        <taxon>Liliopsida</taxon>
        <taxon>Asparagales</taxon>
        <taxon>Orchidaceae</taxon>
        <taxon>Orchidoideae</taxon>
        <taxon>Orchideae</taxon>
        <taxon>Orchidinae</taxon>
        <taxon>Platanthera</taxon>
    </lineage>
</organism>
<dbReference type="EMBL" id="JBBWWR010000019">
    <property type="protein sequence ID" value="KAK8942112.1"/>
    <property type="molecule type" value="Genomic_DNA"/>
</dbReference>
<sequence length="91" mass="10561">MDGRWLIDHILACWPTFVDSPALDSMLLTELLTTTGTWDRLKLLRYFGPDMVDNILQVPLYATRGQDELELNFRFSGNHYYRHRVTSSPAS</sequence>
<accession>A0ABR2LJ95</accession>
<name>A0ABR2LJ95_9ASPA</name>
<gene>
    <name evidence="1" type="ORF">KSP40_PGU016129</name>
</gene>
<comment type="caution">
    <text evidence="1">The sequence shown here is derived from an EMBL/GenBank/DDBJ whole genome shotgun (WGS) entry which is preliminary data.</text>
</comment>
<evidence type="ECO:0000313" key="2">
    <source>
        <dbReference type="Proteomes" id="UP001412067"/>
    </source>
</evidence>
<proteinExistence type="predicted"/>